<reference evidence="1 2" key="1">
    <citation type="journal article" date="2018" name="J. Allergy Clin. Immunol.">
        <title>High-quality assembly of Dermatophagoides pteronyssinus genome and transcriptome reveals a wide range of novel allergens.</title>
        <authorList>
            <person name="Liu X.Y."/>
            <person name="Yang K.Y."/>
            <person name="Wang M.Q."/>
            <person name="Kwok J.S."/>
            <person name="Zeng X."/>
            <person name="Yang Z."/>
            <person name="Xiao X.J."/>
            <person name="Lau C.P."/>
            <person name="Li Y."/>
            <person name="Huang Z.M."/>
            <person name="Ba J.G."/>
            <person name="Yim A.K."/>
            <person name="Ouyang C.Y."/>
            <person name="Ngai S.M."/>
            <person name="Chan T.F."/>
            <person name="Leung E.L."/>
            <person name="Liu L."/>
            <person name="Liu Z.G."/>
            <person name="Tsui S.K."/>
        </authorList>
    </citation>
    <scope>NUCLEOTIDE SEQUENCE [LARGE SCALE GENOMIC DNA]</scope>
    <source>
        <strain evidence="1">Derp</strain>
    </source>
</reference>
<gene>
    <name evidence="1" type="ORF">DERP_010221</name>
</gene>
<dbReference type="Proteomes" id="UP000887458">
    <property type="component" value="Unassembled WGS sequence"/>
</dbReference>
<sequence length="70" mass="7651">MYGISLSSQTAGKWHIISIGVTSPANTIIPRSPLRIRSCTSFNPIRSCSFRDCLLALPIGCAMTDTNFNF</sequence>
<name>A0ABQ8J734_DERPT</name>
<proteinExistence type="predicted"/>
<accession>A0ABQ8J734</accession>
<evidence type="ECO:0000313" key="2">
    <source>
        <dbReference type="Proteomes" id="UP000887458"/>
    </source>
</evidence>
<dbReference type="EMBL" id="NJHN03000064">
    <property type="protein sequence ID" value="KAH9418352.1"/>
    <property type="molecule type" value="Genomic_DNA"/>
</dbReference>
<comment type="caution">
    <text evidence="1">The sequence shown here is derived from an EMBL/GenBank/DDBJ whole genome shotgun (WGS) entry which is preliminary data.</text>
</comment>
<organism evidence="1 2">
    <name type="scientific">Dermatophagoides pteronyssinus</name>
    <name type="common">European house dust mite</name>
    <dbReference type="NCBI Taxonomy" id="6956"/>
    <lineage>
        <taxon>Eukaryota</taxon>
        <taxon>Metazoa</taxon>
        <taxon>Ecdysozoa</taxon>
        <taxon>Arthropoda</taxon>
        <taxon>Chelicerata</taxon>
        <taxon>Arachnida</taxon>
        <taxon>Acari</taxon>
        <taxon>Acariformes</taxon>
        <taxon>Sarcoptiformes</taxon>
        <taxon>Astigmata</taxon>
        <taxon>Psoroptidia</taxon>
        <taxon>Analgoidea</taxon>
        <taxon>Pyroglyphidae</taxon>
        <taxon>Dermatophagoidinae</taxon>
        <taxon>Dermatophagoides</taxon>
    </lineage>
</organism>
<reference evidence="1 2" key="2">
    <citation type="journal article" date="2022" name="Mol. Biol. Evol.">
        <title>Comparative Genomics Reveals Insights into the Divergent Evolution of Astigmatic Mites and Household Pest Adaptations.</title>
        <authorList>
            <person name="Xiong Q."/>
            <person name="Wan A.T."/>
            <person name="Liu X."/>
            <person name="Fung C.S."/>
            <person name="Xiao X."/>
            <person name="Malainual N."/>
            <person name="Hou J."/>
            <person name="Wang L."/>
            <person name="Wang M."/>
            <person name="Yang K.Y."/>
            <person name="Cui Y."/>
            <person name="Leung E.L."/>
            <person name="Nong W."/>
            <person name="Shin S.K."/>
            <person name="Au S.W."/>
            <person name="Jeong K.Y."/>
            <person name="Chew F.T."/>
            <person name="Hui J.H."/>
            <person name="Leung T.F."/>
            <person name="Tungtrongchitr A."/>
            <person name="Zhong N."/>
            <person name="Liu Z."/>
            <person name="Tsui S.K."/>
        </authorList>
    </citation>
    <scope>NUCLEOTIDE SEQUENCE [LARGE SCALE GENOMIC DNA]</scope>
    <source>
        <strain evidence="1">Derp</strain>
    </source>
</reference>
<keyword evidence="2" id="KW-1185">Reference proteome</keyword>
<protein>
    <submittedName>
        <fullName evidence="1">Uncharacterized protein</fullName>
    </submittedName>
</protein>
<evidence type="ECO:0000313" key="1">
    <source>
        <dbReference type="EMBL" id="KAH9418352.1"/>
    </source>
</evidence>